<comment type="caution">
    <text evidence="2">The sequence shown here is derived from an EMBL/GenBank/DDBJ whole genome shotgun (WGS) entry which is preliminary data.</text>
</comment>
<dbReference type="AlphaFoldDB" id="A0A916J617"/>
<keyword evidence="1" id="KW-0004">4Fe-4S</keyword>
<sequence>MNPISDPQRFALTVGPVLYLWPRETLLKFYEAMADSVADTIVLGETVCSRRRELKLDDWLGLARELSAAGKEVVLATQTLIESEADLRLVRRLAEQQEFMVEAGDASALQVLAGTVPAVSFVLGVHINIYNRPALMEHAKLGAVRWAASPELALDKIGLINPPADPVCNAAGVPLATEAFVYGRMPLAFSARCFTARHHRLNKDECEFRCKDYPDGLLLSSDEGQPFLVLNGIQTQSATQQCLIGEGPALAAAGVSRLRLSPCAQGFGEVLDYFDRVMNRGMPAAEALPALRELSLAGGFSNGYAHRRAGLEWVAA</sequence>
<comment type="pathway">
    <text evidence="1">Cofactor biosynthesis; ubiquinone biosynthesis.</text>
</comment>
<dbReference type="RefSeq" id="WP_220636471.1">
    <property type="nucleotide sequence ID" value="NZ_CAJQUM010000001.1"/>
</dbReference>
<dbReference type="Pfam" id="PF01136">
    <property type="entry name" value="Peptidase_U32"/>
    <property type="match status" value="1"/>
</dbReference>
<keyword evidence="3" id="KW-1185">Reference proteome</keyword>
<dbReference type="GO" id="GO:0046872">
    <property type="term" value="F:metal ion binding"/>
    <property type="evidence" value="ECO:0007669"/>
    <property type="project" value="UniProtKB-KW"/>
</dbReference>
<proteinExistence type="inferred from homology"/>
<dbReference type="PANTHER" id="PTHR30217">
    <property type="entry name" value="PEPTIDASE U32 FAMILY"/>
    <property type="match status" value="1"/>
</dbReference>
<dbReference type="EMBL" id="CAJQUM010000001">
    <property type="protein sequence ID" value="CAG4884643.1"/>
    <property type="molecule type" value="Genomic_DNA"/>
</dbReference>
<feature type="binding site" evidence="1">
    <location>
        <position position="210"/>
    </location>
    <ligand>
        <name>[4Fe-4S] cluster</name>
        <dbReference type="ChEBI" id="CHEBI:49883"/>
    </ligand>
</feature>
<dbReference type="GO" id="GO:0006744">
    <property type="term" value="P:ubiquinone biosynthetic process"/>
    <property type="evidence" value="ECO:0007669"/>
    <property type="project" value="UniProtKB-UniRule"/>
</dbReference>
<dbReference type="InterPro" id="IPR051454">
    <property type="entry name" value="RNA/ubiquinone_mod_enzymes"/>
</dbReference>
<evidence type="ECO:0000313" key="2">
    <source>
        <dbReference type="EMBL" id="CAG4884643.1"/>
    </source>
</evidence>
<comment type="function">
    <text evidence="1">Required for O(2)-independent ubiquinone (coenzyme Q) biosynthesis. Together with UbiU, is essential for the C6-hydroxylation reaction in the oxygen-independent ubiquinone biosynthesis pathway.</text>
</comment>
<dbReference type="InterPro" id="IPR043693">
    <property type="entry name" value="UbiV"/>
</dbReference>
<feature type="binding site" evidence="1">
    <location>
        <position position="193"/>
    </location>
    <ligand>
        <name>[4Fe-4S] cluster</name>
        <dbReference type="ChEBI" id="CHEBI:49883"/>
    </ligand>
</feature>
<feature type="binding site" evidence="1">
    <location>
        <position position="206"/>
    </location>
    <ligand>
        <name>[4Fe-4S] cluster</name>
        <dbReference type="ChEBI" id="CHEBI:49883"/>
    </ligand>
</feature>
<dbReference type="InterPro" id="IPR001539">
    <property type="entry name" value="Peptidase_U32"/>
</dbReference>
<dbReference type="GO" id="GO:0051539">
    <property type="term" value="F:4 iron, 4 sulfur cluster binding"/>
    <property type="evidence" value="ECO:0007669"/>
    <property type="project" value="UniProtKB-UniRule"/>
</dbReference>
<accession>A0A916J617</accession>
<comment type="similarity">
    <text evidence="1">Belongs to the peptidase U32 family. UbiV subfamily.</text>
</comment>
<name>A0A916J617_9PROT</name>
<gene>
    <name evidence="1" type="primary">ubiV</name>
    <name evidence="2" type="ORF">GTOL_12526</name>
</gene>
<keyword evidence="1" id="KW-0411">Iron-sulfur</keyword>
<protein>
    <recommendedName>
        <fullName evidence="1">Ubiquinone biosynthesis protein UbiV</fullName>
    </recommendedName>
</protein>
<reference evidence="2" key="1">
    <citation type="submission" date="2021-04" db="EMBL/GenBank/DDBJ databases">
        <authorList>
            <person name="Hornung B."/>
        </authorList>
    </citation>
    <scope>NUCLEOTIDE SEQUENCE</scope>
    <source>
        <strain evidence="2">G5G6</strain>
    </source>
</reference>
<feature type="binding site" evidence="1">
    <location>
        <position position="48"/>
    </location>
    <ligand>
        <name>[4Fe-4S] cluster</name>
        <dbReference type="ChEBI" id="CHEBI:49883"/>
    </ligand>
</feature>
<dbReference type="Proteomes" id="UP000742786">
    <property type="component" value="Unassembled WGS sequence"/>
</dbReference>
<keyword evidence="1" id="KW-0831">Ubiquinone biosynthesis</keyword>
<keyword evidence="1" id="KW-0408">Iron</keyword>
<comment type="cofactor">
    <cofactor evidence="1">
        <name>[4Fe-4S] cluster</name>
        <dbReference type="ChEBI" id="CHEBI:49883"/>
    </cofactor>
</comment>
<dbReference type="HAMAP" id="MF_02233">
    <property type="entry name" value="UbiV"/>
    <property type="match status" value="1"/>
</dbReference>
<organism evidence="2 3">
    <name type="scientific">Georgfuchsia toluolica</name>
    <dbReference type="NCBI Taxonomy" id="424218"/>
    <lineage>
        <taxon>Bacteria</taxon>
        <taxon>Pseudomonadati</taxon>
        <taxon>Pseudomonadota</taxon>
        <taxon>Betaproteobacteria</taxon>
        <taxon>Nitrosomonadales</taxon>
        <taxon>Sterolibacteriaceae</taxon>
        <taxon>Georgfuchsia</taxon>
    </lineage>
</organism>
<evidence type="ECO:0000313" key="3">
    <source>
        <dbReference type="Proteomes" id="UP000742786"/>
    </source>
</evidence>
<dbReference type="PANTHER" id="PTHR30217:SF11">
    <property type="entry name" value="UBIQUINONE BIOSYNTHESIS PROTEIN UBIV"/>
    <property type="match status" value="1"/>
</dbReference>
<comment type="subunit">
    <text evidence="1">Forms a heterodimer with UbiU.</text>
</comment>
<evidence type="ECO:0000256" key="1">
    <source>
        <dbReference type="HAMAP-Rule" id="MF_02233"/>
    </source>
</evidence>
<dbReference type="NCBIfam" id="NF011991">
    <property type="entry name" value="PRK15447.1"/>
    <property type="match status" value="1"/>
</dbReference>
<keyword evidence="1" id="KW-0479">Metal-binding</keyword>